<evidence type="ECO:0000256" key="2">
    <source>
        <dbReference type="ARBA" id="ARBA00023052"/>
    </source>
</evidence>
<sequence length="559" mass="61600">MPRMTGYRFFAEMLKAYNVGTIFWMPAILKAGLMEIERVGGIKRVLCHSEKGAAYMADGYARASRRPGIAMCQSVGAANLASGLQDAYLAHSPVIAITGRQRTSFRYRHAYQEIDHWPLFEPVTKYNAFVDTLEQFPHELRQAFRESTTGTPGPVHLELPGIQGEVVGAAEATLEIFGEAEFQSYPPYRLEPDKEMVKEAAKLLERSKFPVFVAGGGAVASRAGSAILDLAEKLSAPVAVSLNGKGSIPDNHPLAVGVVGTYSRWCANKVVQEADLVVYVGSQMGDQVTDNWTVPLPGTDVIQIDLNPAELGRNCSTKLSILGDARKTIIKLSESLRSKRKDPEWAQRVRQWVKEWHLEYKPKLESDANPIRPERLCRELSQFLPSDALLVADTGHSGSWTGTMVDLTQETQDYMRCAGSLGWAFPASLGAKCAQPDRPVVCFTGDGGFWYHMAELETATRCGINTVTVINNNRSLNQDRPGVDVAYRNFPDGNPTEMWVYNDVDFSRFASVIGCFGIRVERSSDIQNALEQALASQKPAIIDVATDIEAFAPWTQTPS</sequence>
<dbReference type="InterPro" id="IPR011766">
    <property type="entry name" value="TPP_enzyme_TPP-bd"/>
</dbReference>
<dbReference type="GO" id="GO:0009099">
    <property type="term" value="P:L-valine biosynthetic process"/>
    <property type="evidence" value="ECO:0007669"/>
    <property type="project" value="TreeGrafter"/>
</dbReference>
<dbReference type="InterPro" id="IPR045229">
    <property type="entry name" value="TPP_enz"/>
</dbReference>
<dbReference type="InterPro" id="IPR000399">
    <property type="entry name" value="TPP-bd_CS"/>
</dbReference>
<evidence type="ECO:0000313" key="7">
    <source>
        <dbReference type="EMBL" id="AWT59213.1"/>
    </source>
</evidence>
<dbReference type="InterPro" id="IPR012000">
    <property type="entry name" value="Thiamin_PyroP_enz_cen_dom"/>
</dbReference>
<dbReference type="Proteomes" id="UP000247465">
    <property type="component" value="Chromosome"/>
</dbReference>
<evidence type="ECO:0000256" key="3">
    <source>
        <dbReference type="RuleBase" id="RU362132"/>
    </source>
</evidence>
<dbReference type="Gene3D" id="3.40.50.1220">
    <property type="entry name" value="TPP-binding domain"/>
    <property type="match status" value="1"/>
</dbReference>
<gene>
    <name evidence="7" type="primary">ilvB_2</name>
    <name evidence="7" type="ORF">DF168_00394</name>
</gene>
<dbReference type="GO" id="GO:0003984">
    <property type="term" value="F:acetolactate synthase activity"/>
    <property type="evidence" value="ECO:0007669"/>
    <property type="project" value="UniProtKB-EC"/>
</dbReference>
<dbReference type="EC" id="2.2.1.6" evidence="7"/>
<feature type="domain" description="Thiamine pyrophosphate enzyme central" evidence="4">
    <location>
        <begin position="197"/>
        <end position="331"/>
    </location>
</feature>
<dbReference type="PROSITE" id="PS00187">
    <property type="entry name" value="TPP_ENZYMES"/>
    <property type="match status" value="1"/>
</dbReference>
<comment type="similarity">
    <text evidence="1 3">Belongs to the TPP enzyme family.</text>
</comment>
<dbReference type="Gene3D" id="3.40.50.970">
    <property type="match status" value="2"/>
</dbReference>
<accession>A0A2Z4ABA9</accession>
<keyword evidence="7" id="KW-0808">Transferase</keyword>
<keyword evidence="2 3" id="KW-0786">Thiamine pyrophosphate</keyword>
<organism evidence="7 8">
    <name type="scientific">Candidatus Moanibacter tarae</name>
    <dbReference type="NCBI Taxonomy" id="2200854"/>
    <lineage>
        <taxon>Bacteria</taxon>
        <taxon>Pseudomonadati</taxon>
        <taxon>Verrucomicrobiota</taxon>
        <taxon>Opitutia</taxon>
        <taxon>Puniceicoccales</taxon>
        <taxon>Puniceicoccales incertae sedis</taxon>
        <taxon>Candidatus Moanibacter</taxon>
    </lineage>
</organism>
<dbReference type="CDD" id="cd07035">
    <property type="entry name" value="TPP_PYR_POX_like"/>
    <property type="match status" value="1"/>
</dbReference>
<dbReference type="Pfam" id="PF02775">
    <property type="entry name" value="TPP_enzyme_C"/>
    <property type="match status" value="1"/>
</dbReference>
<feature type="domain" description="Thiamine pyrophosphate enzyme TPP-binding" evidence="5">
    <location>
        <begin position="393"/>
        <end position="544"/>
    </location>
</feature>
<dbReference type="AlphaFoldDB" id="A0A2Z4ABA9"/>
<dbReference type="KEGG" id="mtar:DF168_00394"/>
<protein>
    <submittedName>
        <fullName evidence="7">Acetolactate synthase large subunit</fullName>
        <ecNumber evidence="7">2.2.1.6</ecNumber>
    </submittedName>
</protein>
<evidence type="ECO:0000259" key="6">
    <source>
        <dbReference type="Pfam" id="PF02776"/>
    </source>
</evidence>
<reference evidence="7 8" key="1">
    <citation type="submission" date="2018-06" db="EMBL/GenBank/DDBJ databases">
        <title>Draft Genome Sequence of a Novel Marine Bacterium Related to the Verrucomicrobia.</title>
        <authorList>
            <person name="Vosseberg J."/>
            <person name="Martijn J."/>
            <person name="Ettema T.J.G."/>
        </authorList>
    </citation>
    <scope>NUCLEOTIDE SEQUENCE [LARGE SCALE GENOMIC DNA]</scope>
    <source>
        <strain evidence="7">TARA_B100001123</strain>
    </source>
</reference>
<dbReference type="InterPro" id="IPR029035">
    <property type="entry name" value="DHS-like_NAD/FAD-binding_dom"/>
</dbReference>
<dbReference type="PANTHER" id="PTHR18968">
    <property type="entry name" value="THIAMINE PYROPHOSPHATE ENZYMES"/>
    <property type="match status" value="1"/>
</dbReference>
<dbReference type="SUPFAM" id="SSF52518">
    <property type="entry name" value="Thiamin diphosphate-binding fold (THDP-binding)"/>
    <property type="match status" value="2"/>
</dbReference>
<dbReference type="EMBL" id="CP029803">
    <property type="protein sequence ID" value="AWT59213.1"/>
    <property type="molecule type" value="Genomic_DNA"/>
</dbReference>
<dbReference type="SUPFAM" id="SSF52467">
    <property type="entry name" value="DHS-like NAD/FAD-binding domain"/>
    <property type="match status" value="1"/>
</dbReference>
<dbReference type="GO" id="GO:0005948">
    <property type="term" value="C:acetolactate synthase complex"/>
    <property type="evidence" value="ECO:0007669"/>
    <property type="project" value="TreeGrafter"/>
</dbReference>
<evidence type="ECO:0000259" key="5">
    <source>
        <dbReference type="Pfam" id="PF02775"/>
    </source>
</evidence>
<dbReference type="GO" id="GO:0030976">
    <property type="term" value="F:thiamine pyrophosphate binding"/>
    <property type="evidence" value="ECO:0007669"/>
    <property type="project" value="InterPro"/>
</dbReference>
<feature type="domain" description="Thiamine pyrophosphate enzyme N-terminal TPP-binding" evidence="6">
    <location>
        <begin position="4"/>
        <end position="116"/>
    </location>
</feature>
<dbReference type="InterPro" id="IPR012001">
    <property type="entry name" value="Thiamin_PyroP_enz_TPP-bd_dom"/>
</dbReference>
<name>A0A2Z4ABA9_9BACT</name>
<dbReference type="GO" id="GO:0000287">
    <property type="term" value="F:magnesium ion binding"/>
    <property type="evidence" value="ECO:0007669"/>
    <property type="project" value="InterPro"/>
</dbReference>
<evidence type="ECO:0000256" key="1">
    <source>
        <dbReference type="ARBA" id="ARBA00007812"/>
    </source>
</evidence>
<dbReference type="CDD" id="cd00568">
    <property type="entry name" value="TPP_enzymes"/>
    <property type="match status" value="1"/>
</dbReference>
<proteinExistence type="inferred from homology"/>
<dbReference type="Pfam" id="PF00205">
    <property type="entry name" value="TPP_enzyme_M"/>
    <property type="match status" value="1"/>
</dbReference>
<dbReference type="PANTHER" id="PTHR18968:SF167">
    <property type="entry name" value="ACETOLACTATE SYNTHASE LARGE SUBUNIT ILVB2-RELATED"/>
    <property type="match status" value="1"/>
</dbReference>
<evidence type="ECO:0000259" key="4">
    <source>
        <dbReference type="Pfam" id="PF00205"/>
    </source>
</evidence>
<dbReference type="GO" id="GO:0009097">
    <property type="term" value="P:isoleucine biosynthetic process"/>
    <property type="evidence" value="ECO:0007669"/>
    <property type="project" value="TreeGrafter"/>
</dbReference>
<dbReference type="InterPro" id="IPR029061">
    <property type="entry name" value="THDP-binding"/>
</dbReference>
<dbReference type="Pfam" id="PF02776">
    <property type="entry name" value="TPP_enzyme_N"/>
    <property type="match status" value="1"/>
</dbReference>
<evidence type="ECO:0000313" key="8">
    <source>
        <dbReference type="Proteomes" id="UP000247465"/>
    </source>
</evidence>
<dbReference type="GO" id="GO:0050660">
    <property type="term" value="F:flavin adenine dinucleotide binding"/>
    <property type="evidence" value="ECO:0007669"/>
    <property type="project" value="TreeGrafter"/>
</dbReference>